<feature type="compositionally biased region" description="Basic and acidic residues" evidence="1">
    <location>
        <begin position="20"/>
        <end position="46"/>
    </location>
</feature>
<feature type="region of interest" description="Disordered" evidence="1">
    <location>
        <begin position="582"/>
        <end position="697"/>
    </location>
</feature>
<dbReference type="Proteomes" id="UP000762676">
    <property type="component" value="Unassembled WGS sequence"/>
</dbReference>
<organism evidence="3 4">
    <name type="scientific">Elysia marginata</name>
    <dbReference type="NCBI Taxonomy" id="1093978"/>
    <lineage>
        <taxon>Eukaryota</taxon>
        <taxon>Metazoa</taxon>
        <taxon>Spiralia</taxon>
        <taxon>Lophotrochozoa</taxon>
        <taxon>Mollusca</taxon>
        <taxon>Gastropoda</taxon>
        <taxon>Heterobranchia</taxon>
        <taxon>Euthyneura</taxon>
        <taxon>Panpulmonata</taxon>
        <taxon>Sacoglossa</taxon>
        <taxon>Placobranchoidea</taxon>
        <taxon>Plakobranchidae</taxon>
        <taxon>Elysia</taxon>
    </lineage>
</organism>
<feature type="compositionally biased region" description="Polar residues" evidence="1">
    <location>
        <begin position="477"/>
        <end position="487"/>
    </location>
</feature>
<sequence>MLEYNTEFKERRQIRAAIREAKQSGKSLGEDPEHSRNRLRQADGKTKPCTVGNPHDERYRAVLTFVLPASASNKDPTPDAQGIRNVLYGNVNATDPSRNIDSPDVRDKQFFRAVKVQVTSNGREECLMVHDDVDYTNQSENHISLSRSHNLDRNVTGNSNLLSNHRQDVPEKYSTVLNPVSCYSNNTHLDANLNLSQFATFKKVDRSSEHNGLVSENVPSENSISECTPGISHLDQTMAALNLSTAPSLTSFKTGGIGQASLIPNPNAELPPAGQSSDSSVLPPGMMTGTSSSQFLDNIRQRLDRKGKPADSKSHEFSSWPENKTLRARSNFLSNLYSKKGAAKPSYNESDDVSSDLDKQKEIKKTNDTREMFDTPLQSSSINDKFVPLLYSQGFAIESNKASDSPSQRNMLTPRGVSTYTPSIVSDPVHTRTIGTDQPNKQVRFSDDEQHSVPGFPGQKFSTSGLYTPRSVGSPPNGETRSEATQTNKSALLKNSSKPLADMPDIQNHDITNNLDVTKLSMPFSRLSDSPNKRSQSKFNDSLKASNRSEDSTKPSPPSGFPITFPGPRRHSSFDAFSFSRFNSGDTSPASPKAVSSGIKETFSSSHGSVSPRLGVSSIRNTPSDAGYRTPEHTKQMSPTLGSSPASVVSGVPKEIRLPRPSSPQTPQFSSLQRVTSPKTEYSTVPPRRLSLPDASTMTKQQMLEAIKSASDIRDKYSSGLGGPVERGQASTSKQRSRRLLSEDTTTASSAASDRVLTPIGLATDDENQEVFLPSATSLTSRPGIAGKFPLQRAGFDAVSTTDTRKSRDSGLRGKLAAMSSSSLLPSKQTFGAESVTALPLSPSNSRPKISQRSALSNLNTSGNMSKTGPLYSASDSAHVPKMYSSVSSNSGSSSPAQPSPLQRRASDSPSIPDIRGFLPVNGTQQQQDRRRSLKSDGFDSSQDGLSTLTSSGTGREKQSSRSAGRSTGSTGSSYSHIDECESELDLTEMLTVSEDFNERRRIRARMRELKTLQQRKGSNAGKNSVKKWIFPHIASPTLMIKI</sequence>
<reference evidence="3 4" key="1">
    <citation type="journal article" date="2021" name="Elife">
        <title>Chloroplast acquisition without the gene transfer in kleptoplastic sea slugs, Plakobranchus ocellatus.</title>
        <authorList>
            <person name="Maeda T."/>
            <person name="Takahashi S."/>
            <person name="Yoshida T."/>
            <person name="Shimamura S."/>
            <person name="Takaki Y."/>
            <person name="Nagai Y."/>
            <person name="Toyoda A."/>
            <person name="Suzuki Y."/>
            <person name="Arimoto A."/>
            <person name="Ishii H."/>
            <person name="Satoh N."/>
            <person name="Nishiyama T."/>
            <person name="Hasebe M."/>
            <person name="Maruyama T."/>
            <person name="Minagawa J."/>
            <person name="Obokata J."/>
            <person name="Shigenobu S."/>
        </authorList>
    </citation>
    <scope>NUCLEOTIDE SEQUENCE [LARGE SCALE GENOMIC DNA]</scope>
</reference>
<feature type="region of interest" description="Disordered" evidence="1">
    <location>
        <begin position="838"/>
        <end position="977"/>
    </location>
</feature>
<evidence type="ECO:0000259" key="2">
    <source>
        <dbReference type="Pfam" id="PF12510"/>
    </source>
</evidence>
<feature type="region of interest" description="Disordered" evidence="1">
    <location>
        <begin position="523"/>
        <end position="569"/>
    </location>
</feature>
<comment type="caution">
    <text evidence="3">The sequence shown here is derived from an EMBL/GenBank/DDBJ whole genome shotgun (WGS) entry which is preliminary data.</text>
</comment>
<feature type="compositionally biased region" description="Basic and acidic residues" evidence="1">
    <location>
        <begin position="928"/>
        <end position="938"/>
    </location>
</feature>
<feature type="compositionally biased region" description="Low complexity" evidence="1">
    <location>
        <begin position="961"/>
        <end position="976"/>
    </location>
</feature>
<accession>A0AAV4ENN9</accession>
<feature type="compositionally biased region" description="Polar residues" evidence="1">
    <location>
        <begin position="433"/>
        <end position="443"/>
    </location>
</feature>
<feature type="compositionally biased region" description="Low complexity" evidence="1">
    <location>
        <begin position="885"/>
        <end position="901"/>
    </location>
</feature>
<gene>
    <name evidence="3" type="ORF">ElyMa_001876600</name>
</gene>
<protein>
    <recommendedName>
        <fullName evidence="2">Smoothelin domain-containing protein</fullName>
    </recommendedName>
</protein>
<feature type="region of interest" description="Disordered" evidence="1">
    <location>
        <begin position="341"/>
        <end position="364"/>
    </location>
</feature>
<evidence type="ECO:0000256" key="1">
    <source>
        <dbReference type="SAM" id="MobiDB-lite"/>
    </source>
</evidence>
<feature type="domain" description="Smoothelin" evidence="2">
    <location>
        <begin position="978"/>
        <end position="1011"/>
    </location>
</feature>
<evidence type="ECO:0000313" key="4">
    <source>
        <dbReference type="Proteomes" id="UP000762676"/>
    </source>
</evidence>
<name>A0AAV4ENN9_9GAST</name>
<proteinExistence type="predicted"/>
<feature type="compositionally biased region" description="Low complexity" evidence="1">
    <location>
        <begin position="642"/>
        <end position="653"/>
    </location>
</feature>
<feature type="region of interest" description="Disordered" evidence="1">
    <location>
        <begin position="400"/>
        <end position="487"/>
    </location>
</feature>
<feature type="compositionally biased region" description="Polar residues" evidence="1">
    <location>
        <begin position="842"/>
        <end position="867"/>
    </location>
</feature>
<feature type="region of interest" description="Disordered" evidence="1">
    <location>
        <begin position="263"/>
        <end position="294"/>
    </location>
</feature>
<feature type="compositionally biased region" description="Polar residues" evidence="1">
    <location>
        <begin position="939"/>
        <end position="954"/>
    </location>
</feature>
<feature type="compositionally biased region" description="Polar residues" evidence="1">
    <location>
        <begin position="400"/>
        <end position="424"/>
    </location>
</feature>
<feature type="region of interest" description="Disordered" evidence="1">
    <location>
        <begin position="715"/>
        <end position="753"/>
    </location>
</feature>
<dbReference type="AlphaFoldDB" id="A0AAV4ENN9"/>
<feature type="region of interest" description="Disordered" evidence="1">
    <location>
        <begin position="20"/>
        <end position="54"/>
    </location>
</feature>
<dbReference type="EMBL" id="BMAT01003800">
    <property type="protein sequence ID" value="GFR62622.1"/>
    <property type="molecule type" value="Genomic_DNA"/>
</dbReference>
<feature type="compositionally biased region" description="Polar residues" evidence="1">
    <location>
        <begin position="527"/>
        <end position="546"/>
    </location>
</feature>
<evidence type="ECO:0000313" key="3">
    <source>
        <dbReference type="EMBL" id="GFR62622.1"/>
    </source>
</evidence>
<feature type="compositionally biased region" description="Polar residues" evidence="1">
    <location>
        <begin position="663"/>
        <end position="683"/>
    </location>
</feature>
<dbReference type="Pfam" id="PF12510">
    <property type="entry name" value="Smoothelin"/>
    <property type="match status" value="1"/>
</dbReference>
<keyword evidence="4" id="KW-1185">Reference proteome</keyword>
<dbReference type="InterPro" id="IPR022189">
    <property type="entry name" value="SMTN"/>
</dbReference>